<evidence type="ECO:0008006" key="4">
    <source>
        <dbReference type="Google" id="ProtNLM"/>
    </source>
</evidence>
<keyword evidence="3" id="KW-1185">Reference proteome</keyword>
<reference evidence="2 3" key="1">
    <citation type="journal article" date="2012" name="PLoS ONE">
        <title>The genome characteristics and predicted function of methyl-group oxidation pathway in the obligate aceticlastic methanogens, Methanosaeta spp.</title>
        <authorList>
            <person name="Zhu J."/>
            <person name="Zheng H."/>
            <person name="Ai G."/>
            <person name="Zhang G."/>
            <person name="Liu D."/>
            <person name="Liu X."/>
            <person name="Dong X."/>
        </authorList>
    </citation>
    <scope>NUCLEOTIDE SEQUENCE [LARGE SCALE GENOMIC DNA]</scope>
    <source>
        <strain evidence="2 3">6Ac</strain>
    </source>
</reference>
<dbReference type="RefSeq" id="WP_014587756.1">
    <property type="nucleotide sequence ID" value="NC_017527.1"/>
</dbReference>
<feature type="transmembrane region" description="Helical" evidence="1">
    <location>
        <begin position="210"/>
        <end position="230"/>
    </location>
</feature>
<dbReference type="AlphaFoldDB" id="G7WRB9"/>
<feature type="transmembrane region" description="Helical" evidence="1">
    <location>
        <begin position="82"/>
        <end position="104"/>
    </location>
</feature>
<dbReference type="STRING" id="1110509.Mhar_2228"/>
<feature type="transmembrane region" description="Helical" evidence="1">
    <location>
        <begin position="113"/>
        <end position="134"/>
    </location>
</feature>
<dbReference type="Proteomes" id="UP000005877">
    <property type="component" value="Chromosome"/>
</dbReference>
<evidence type="ECO:0000313" key="2">
    <source>
        <dbReference type="EMBL" id="AET65580.1"/>
    </source>
</evidence>
<organism evidence="2 3">
    <name type="scientific">Methanothrix harundinacea (strain 6Ac)</name>
    <name type="common">Methanosaeta harundinacea</name>
    <dbReference type="NCBI Taxonomy" id="1110509"/>
    <lineage>
        <taxon>Archaea</taxon>
        <taxon>Methanobacteriati</taxon>
        <taxon>Methanobacteriota</taxon>
        <taxon>Stenosarchaea group</taxon>
        <taxon>Methanomicrobia</taxon>
        <taxon>Methanotrichales</taxon>
        <taxon>Methanotrichaceae</taxon>
        <taxon>Methanothrix</taxon>
    </lineage>
</organism>
<proteinExistence type="predicted"/>
<dbReference type="HOGENOM" id="CLU_086260_0_0_2"/>
<accession>G7WRB9</accession>
<dbReference type="KEGG" id="mhi:Mhar_2228"/>
<keyword evidence="1" id="KW-0812">Transmembrane</keyword>
<keyword evidence="1" id="KW-0472">Membrane</keyword>
<dbReference type="InterPro" id="IPR002749">
    <property type="entry name" value="DUF63"/>
</dbReference>
<feature type="transmembrane region" description="Helical" evidence="1">
    <location>
        <begin position="53"/>
        <end position="70"/>
    </location>
</feature>
<gene>
    <name evidence="2" type="ordered locus">Mhar_2228</name>
</gene>
<feature type="transmembrane region" description="Helical" evidence="1">
    <location>
        <begin position="242"/>
        <end position="261"/>
    </location>
</feature>
<feature type="transmembrane region" description="Helical" evidence="1">
    <location>
        <begin position="172"/>
        <end position="190"/>
    </location>
</feature>
<dbReference type="PANTHER" id="PTHR40700:SF1">
    <property type="entry name" value="DUF63 DOMAIN-CONTAINING PROTEIN"/>
    <property type="match status" value="1"/>
</dbReference>
<dbReference type="GeneID" id="12511406"/>
<dbReference type="PATRIC" id="fig|1110509.7.peg.2468"/>
<feature type="transmembrane region" description="Helical" evidence="1">
    <location>
        <begin position="140"/>
        <end position="160"/>
    </location>
</feature>
<dbReference type="PANTHER" id="PTHR40700">
    <property type="entry name" value="HYPOTHETICAL MEMBRANE PROTEIN, CONSERVED, DUF63 FAMILY"/>
    <property type="match status" value="1"/>
</dbReference>
<evidence type="ECO:0000256" key="1">
    <source>
        <dbReference type="SAM" id="Phobius"/>
    </source>
</evidence>
<keyword evidence="1" id="KW-1133">Transmembrane helix</keyword>
<name>G7WRB9_METH6</name>
<evidence type="ECO:0000313" key="3">
    <source>
        <dbReference type="Proteomes" id="UP000005877"/>
    </source>
</evidence>
<dbReference type="EMBL" id="CP003117">
    <property type="protein sequence ID" value="AET65580.1"/>
    <property type="molecule type" value="Genomic_DNA"/>
</dbReference>
<dbReference type="Pfam" id="PF01889">
    <property type="entry name" value="DUF63"/>
    <property type="match status" value="1"/>
</dbReference>
<feature type="transmembrane region" description="Helical" evidence="1">
    <location>
        <begin position="24"/>
        <end position="41"/>
    </location>
</feature>
<protein>
    <recommendedName>
        <fullName evidence="4">DUF63 family protein</fullName>
    </recommendedName>
</protein>
<sequence>MHPWIYHHYVEPILYDAGYNPVNTVTWALILGGMILLILRLLRRLEVSFDERFFLATAPYVLAGASLRVVEDAELVAAPLKYLLITPLIYFLAAAGTMTALLLCRQALGDRWLLGYAAVGLLWTAGNLALLAPLGVERSTIPIAILALGVAATALVAAGSRLISSPISGGQSLLILFAHMFDAASTYVGVDWFGYVEKHVVPSLLIEAAGTALVMFPLKLLILIPVLAVVDGALRDDPSLKNLTLFALLTLGLAPAVRNTIRLTLGI</sequence>